<dbReference type="EMBL" id="NBSH01000002">
    <property type="protein sequence ID" value="ORX39768.1"/>
    <property type="molecule type" value="Genomic_DNA"/>
</dbReference>
<dbReference type="GO" id="GO:0005739">
    <property type="term" value="C:mitochondrion"/>
    <property type="evidence" value="ECO:0007669"/>
    <property type="project" value="TreeGrafter"/>
</dbReference>
<comment type="caution">
    <text evidence="6">The sequence shown here is derived from an EMBL/GenBank/DDBJ whole genome shotgun (WGS) entry which is preliminary data.</text>
</comment>
<evidence type="ECO:0000313" key="6">
    <source>
        <dbReference type="EMBL" id="ORX39768.1"/>
    </source>
</evidence>
<dbReference type="GO" id="GO:0009249">
    <property type="term" value="P:protein lipoylation"/>
    <property type="evidence" value="ECO:0007669"/>
    <property type="project" value="InterPro"/>
</dbReference>
<dbReference type="SUPFAM" id="SSF55681">
    <property type="entry name" value="Class II aaRS and biotin synthetases"/>
    <property type="match status" value="1"/>
</dbReference>
<name>A0A1Y1UNZ4_9TREE</name>
<keyword evidence="7" id="KW-1185">Reference proteome</keyword>
<dbReference type="UniPathway" id="UPA00537">
    <property type="reaction ID" value="UER00595"/>
</dbReference>
<dbReference type="InterPro" id="IPR004562">
    <property type="entry name" value="LipoylTrfase_LipoateP_Ligase"/>
</dbReference>
<dbReference type="PANTHER" id="PTHR12561:SF3">
    <property type="entry name" value="LIPOYLTRANSFERASE 1, MITOCHONDRIAL"/>
    <property type="match status" value="1"/>
</dbReference>
<dbReference type="Pfam" id="PF21948">
    <property type="entry name" value="LplA-B_cat"/>
    <property type="match status" value="1"/>
</dbReference>
<dbReference type="Gene3D" id="3.30.390.50">
    <property type="entry name" value="CO dehydrogenase flavoprotein, C-terminal domain"/>
    <property type="match status" value="1"/>
</dbReference>
<evidence type="ECO:0000256" key="4">
    <source>
        <dbReference type="ARBA" id="ARBA00015925"/>
    </source>
</evidence>
<comment type="similarity">
    <text evidence="3">Belongs to the LplA family.</text>
</comment>
<dbReference type="PANTHER" id="PTHR12561">
    <property type="entry name" value="LIPOATE-PROTEIN LIGASE"/>
    <property type="match status" value="1"/>
</dbReference>
<proteinExistence type="inferred from homology"/>
<dbReference type="OrthoDB" id="201621at2759"/>
<reference evidence="6 7" key="1">
    <citation type="submission" date="2017-03" db="EMBL/GenBank/DDBJ databases">
        <title>Widespread Adenine N6-methylation of Active Genes in Fungi.</title>
        <authorList>
            <consortium name="DOE Joint Genome Institute"/>
            <person name="Mondo S.J."/>
            <person name="Dannebaum R.O."/>
            <person name="Kuo R.C."/>
            <person name="Louie K.B."/>
            <person name="Bewick A.J."/>
            <person name="Labutti K."/>
            <person name="Haridas S."/>
            <person name="Kuo A."/>
            <person name="Salamov A."/>
            <person name="Ahrendt S.R."/>
            <person name="Lau R."/>
            <person name="Bowen B.P."/>
            <person name="Lipzen A."/>
            <person name="Sullivan W."/>
            <person name="Andreopoulos W.B."/>
            <person name="Clum A."/>
            <person name="Lindquist E."/>
            <person name="Daum C."/>
            <person name="Northen T.R."/>
            <person name="Ramamoorthy G."/>
            <person name="Schmitz R.J."/>
            <person name="Gryganskyi A."/>
            <person name="Culley D."/>
            <person name="Magnuson J."/>
            <person name="James T.Y."/>
            <person name="O'Malley M.A."/>
            <person name="Stajich J.E."/>
            <person name="Spatafora J.W."/>
            <person name="Visel A."/>
            <person name="Grigoriev I.V."/>
        </authorList>
    </citation>
    <scope>NUCLEOTIDE SEQUENCE [LARGE SCALE GENOMIC DNA]</scope>
    <source>
        <strain evidence="6 7">NRRL Y-17943</strain>
    </source>
</reference>
<gene>
    <name evidence="6" type="ORF">BD324DRAFT_614915</name>
</gene>
<evidence type="ECO:0000259" key="5">
    <source>
        <dbReference type="PROSITE" id="PS51733"/>
    </source>
</evidence>
<dbReference type="InterPro" id="IPR004143">
    <property type="entry name" value="BPL_LPL_catalytic"/>
</dbReference>
<dbReference type="AlphaFoldDB" id="A0A1Y1UNZ4"/>
<dbReference type="Proteomes" id="UP000193218">
    <property type="component" value="Unassembled WGS sequence"/>
</dbReference>
<comment type="pathway">
    <text evidence="2">Protein modification; protein lipoylation via exogenous pathway; protein N(6)-(lipoyl)lysine from lipoate: step 2/2.</text>
</comment>
<evidence type="ECO:0000256" key="1">
    <source>
        <dbReference type="ARBA" id="ARBA00003253"/>
    </source>
</evidence>
<dbReference type="PROSITE" id="PS51733">
    <property type="entry name" value="BPL_LPL_CATALYTIC"/>
    <property type="match status" value="1"/>
</dbReference>
<protein>
    <recommendedName>
        <fullName evidence="4">Putative lipoate-protein ligase A</fullName>
    </recommendedName>
</protein>
<evidence type="ECO:0000256" key="2">
    <source>
        <dbReference type="ARBA" id="ARBA00005085"/>
    </source>
</evidence>
<dbReference type="Gene3D" id="3.30.930.10">
    <property type="entry name" value="Bira Bifunctional Protein, Domain 2"/>
    <property type="match status" value="1"/>
</dbReference>
<organism evidence="6 7">
    <name type="scientific">Kockovaella imperatae</name>
    <dbReference type="NCBI Taxonomy" id="4999"/>
    <lineage>
        <taxon>Eukaryota</taxon>
        <taxon>Fungi</taxon>
        <taxon>Dikarya</taxon>
        <taxon>Basidiomycota</taxon>
        <taxon>Agaricomycotina</taxon>
        <taxon>Tremellomycetes</taxon>
        <taxon>Tremellales</taxon>
        <taxon>Cuniculitremaceae</taxon>
        <taxon>Kockovaella</taxon>
    </lineage>
</organism>
<dbReference type="InterPro" id="IPR045864">
    <property type="entry name" value="aa-tRNA-synth_II/BPL/LPL"/>
</dbReference>
<dbReference type="RefSeq" id="XP_021873553.1">
    <property type="nucleotide sequence ID" value="XM_022014663.1"/>
</dbReference>
<dbReference type="FunCoup" id="A0A1Y1UNZ4">
    <property type="interactions" value="229"/>
</dbReference>
<evidence type="ECO:0000313" key="7">
    <source>
        <dbReference type="Proteomes" id="UP000193218"/>
    </source>
</evidence>
<accession>A0A1Y1UNZ4</accession>
<feature type="domain" description="BPL/LPL catalytic" evidence="5">
    <location>
        <begin position="80"/>
        <end position="273"/>
    </location>
</feature>
<dbReference type="NCBIfam" id="TIGR00545">
    <property type="entry name" value="lipoyltrans"/>
    <property type="match status" value="1"/>
</dbReference>
<evidence type="ECO:0000256" key="3">
    <source>
        <dbReference type="ARBA" id="ARBA00008242"/>
    </source>
</evidence>
<comment type="function">
    <text evidence="1">Catalyzes both the ATP-dependent activation of exogenously supplied lipoate to lipoyl-AMP and the transfer of the activated lipoyl onto the lipoyl domains of lipoate-dependent enzymes.</text>
</comment>
<sequence length="397" mass="44676">MSALQSALRILTRPCSSSFASLLLRRSANASRRPFASVGESQHNEQERKPQLLAPRGFVSESTDPWFNLSYEDWLLRNTPHDEPTLFVYRNKPCVVIGRNQNPWKESTPQWLREQDIPLIRRRSGGGTVFHDLGNVNFSIMLPRLLFTRNQGAELVAKAVRDRLGISSCTVNDRNDVIIRTTERDLKVSGSAYKIIQHRAYHHGTMLISSDLSNLGQALRSNSPQMETKGIPSFRSPVTTLNSHLSSGQHPITPEDFITAVTQEFSAVYTGSEESMVVQQVSEDQMNEPNVLRGVEELKSWDWTYGQTPEFTNLIESHIGDNQLTAKIASRKALITDIALTWSEATGSADRVLRQVEERLLGAHYESLLIDSDWSSLESSNDRQLAEQILASLREAM</sequence>
<dbReference type="CDD" id="cd16443">
    <property type="entry name" value="LplA"/>
    <property type="match status" value="1"/>
</dbReference>
<dbReference type="GeneID" id="33556471"/>
<dbReference type="STRING" id="4999.A0A1Y1UNZ4"/>
<dbReference type="InParanoid" id="A0A1Y1UNZ4"/>
<dbReference type="GO" id="GO:0017118">
    <property type="term" value="F:lipoyltransferase activity"/>
    <property type="evidence" value="ECO:0007669"/>
    <property type="project" value="TreeGrafter"/>
</dbReference>